<dbReference type="AlphaFoldDB" id="A0A9P6L3U9"/>
<feature type="domain" description="PCI" evidence="6">
    <location>
        <begin position="209"/>
        <end position="371"/>
    </location>
</feature>
<comment type="function">
    <text evidence="5">Component of the eukaryotic translation initiation factor 3 (eIF-3) complex, which is involved in protein synthesis of a specialized repertoire of mRNAs and, together with other initiation factors, stimulates binding of mRNA and methionyl-tRNAi to the 40S ribosome. The eIF-3 complex specifically targets and initiates translation of a subset of mRNAs involved in cell proliferation.</text>
</comment>
<comment type="caution">
    <text evidence="7">The sequence shown here is derived from an EMBL/GenBank/DDBJ whole genome shotgun (WGS) entry which is preliminary data.</text>
</comment>
<comment type="subcellular location">
    <subcellularLocation>
        <location evidence="5">Cytoplasm</location>
    </subcellularLocation>
</comment>
<dbReference type="GO" id="GO:0033290">
    <property type="term" value="C:eukaryotic 48S preinitiation complex"/>
    <property type="evidence" value="ECO:0007669"/>
    <property type="project" value="UniProtKB-UniRule"/>
</dbReference>
<keyword evidence="2 5" id="KW-0963">Cytoplasm</keyword>
<gene>
    <name evidence="7" type="ORF">BJ322DRAFT_1111072</name>
</gene>
<evidence type="ECO:0000256" key="2">
    <source>
        <dbReference type="ARBA" id="ARBA00022490"/>
    </source>
</evidence>
<dbReference type="PROSITE" id="PS50250">
    <property type="entry name" value="PCI"/>
    <property type="match status" value="1"/>
</dbReference>
<dbReference type="GO" id="GO:0003743">
    <property type="term" value="F:translation initiation factor activity"/>
    <property type="evidence" value="ECO:0007669"/>
    <property type="project" value="UniProtKB-UniRule"/>
</dbReference>
<keyword evidence="4 5" id="KW-0648">Protein biosynthesis</keyword>
<dbReference type="InterPro" id="IPR027528">
    <property type="entry name" value="eIF3m"/>
</dbReference>
<comment type="similarity">
    <text evidence="1">Belongs to the CSN7/EIF3M family. CSN7 subfamily.</text>
</comment>
<dbReference type="EMBL" id="WIUZ02000012">
    <property type="protein sequence ID" value="KAF9782189.1"/>
    <property type="molecule type" value="Genomic_DNA"/>
</dbReference>
<name>A0A9P6L3U9_9AGAM</name>
<dbReference type="OrthoDB" id="10267031at2759"/>
<evidence type="ECO:0000256" key="3">
    <source>
        <dbReference type="ARBA" id="ARBA00022540"/>
    </source>
</evidence>
<comment type="subunit">
    <text evidence="5">Component of the eukaryotic translation initiation factor 3 (eIF-3) complex.</text>
</comment>
<evidence type="ECO:0000313" key="7">
    <source>
        <dbReference type="EMBL" id="KAF9782189.1"/>
    </source>
</evidence>
<protein>
    <recommendedName>
        <fullName evidence="5">Eukaryotic translation initiation factor 3 subunit M</fullName>
        <shortName evidence="5">eIF3m</shortName>
    </recommendedName>
</protein>
<dbReference type="GO" id="GO:0001732">
    <property type="term" value="P:formation of cytoplasmic translation initiation complex"/>
    <property type="evidence" value="ECO:0007669"/>
    <property type="project" value="UniProtKB-UniRule"/>
</dbReference>
<dbReference type="InterPro" id="IPR000717">
    <property type="entry name" value="PCI_dom"/>
</dbReference>
<reference evidence="7" key="1">
    <citation type="journal article" date="2020" name="Nat. Commun.">
        <title>Large-scale genome sequencing of mycorrhizal fungi provides insights into the early evolution of symbiotic traits.</title>
        <authorList>
            <person name="Miyauchi S."/>
            <person name="Kiss E."/>
            <person name="Kuo A."/>
            <person name="Drula E."/>
            <person name="Kohler A."/>
            <person name="Sanchez-Garcia M."/>
            <person name="Morin E."/>
            <person name="Andreopoulos B."/>
            <person name="Barry K.W."/>
            <person name="Bonito G."/>
            <person name="Buee M."/>
            <person name="Carver A."/>
            <person name="Chen C."/>
            <person name="Cichocki N."/>
            <person name="Clum A."/>
            <person name="Culley D."/>
            <person name="Crous P.W."/>
            <person name="Fauchery L."/>
            <person name="Girlanda M."/>
            <person name="Hayes R.D."/>
            <person name="Keri Z."/>
            <person name="LaButti K."/>
            <person name="Lipzen A."/>
            <person name="Lombard V."/>
            <person name="Magnuson J."/>
            <person name="Maillard F."/>
            <person name="Murat C."/>
            <person name="Nolan M."/>
            <person name="Ohm R.A."/>
            <person name="Pangilinan J."/>
            <person name="Pereira M.F."/>
            <person name="Perotto S."/>
            <person name="Peter M."/>
            <person name="Pfister S."/>
            <person name="Riley R."/>
            <person name="Sitrit Y."/>
            <person name="Stielow J.B."/>
            <person name="Szollosi G."/>
            <person name="Zifcakova L."/>
            <person name="Stursova M."/>
            <person name="Spatafora J.W."/>
            <person name="Tedersoo L."/>
            <person name="Vaario L.M."/>
            <person name="Yamada A."/>
            <person name="Yan M."/>
            <person name="Wang P."/>
            <person name="Xu J."/>
            <person name="Bruns T."/>
            <person name="Baldrian P."/>
            <person name="Vilgalys R."/>
            <person name="Dunand C."/>
            <person name="Henrissat B."/>
            <person name="Grigoriev I.V."/>
            <person name="Hibbett D."/>
            <person name="Nagy L.G."/>
            <person name="Martin F.M."/>
        </authorList>
    </citation>
    <scope>NUCLEOTIDE SEQUENCE</scope>
    <source>
        <strain evidence="7">UH-Tt-Lm1</strain>
    </source>
</reference>
<dbReference type="SMART" id="SM00088">
    <property type="entry name" value="PINT"/>
    <property type="match status" value="1"/>
</dbReference>
<sequence>MATTDSVPVFAEGTFEDQIRELVEYLARGLSADVRLNSFNQILRLVETEPPPEGETPQEPPTISKENQVKVLSLLLPEIKGLGEGSEKEVEGFFNLLFAHLFSLFPIDSEEIRVHVDNLLKVISSSKGPFPTQYRLLSSLFNAIPRNSALRLTVYETLIRQASSHDKVELLQITPESIEKWTSEWAITPEQKFGFLRLLAEVFEKAGQLTTSYHYLLTSLRNLPPNSPHAEPSAIQAISTSLKLPSVFDFDALFKIDAITKLQGHELFSLLTVFLSGGLEDYRKWESEHPTSIEQYGLDKAQLERKIRLLTLASLGFQNIGKDVPYATLASALQVDQSEIERWVIDVIRAGLVSGKLSQSSRVFHITRSTSRALERDQWVALEQRLVAWQAGLASVLAVVTSAREKGSERLIGDDYKTASTELAVQTQSVAA</sequence>
<dbReference type="GO" id="GO:0016282">
    <property type="term" value="C:eukaryotic 43S preinitiation complex"/>
    <property type="evidence" value="ECO:0007669"/>
    <property type="project" value="UniProtKB-UniRule"/>
</dbReference>
<dbReference type="Pfam" id="PF01399">
    <property type="entry name" value="PCI"/>
    <property type="match status" value="1"/>
</dbReference>
<evidence type="ECO:0000313" key="8">
    <source>
        <dbReference type="Proteomes" id="UP000736335"/>
    </source>
</evidence>
<comment type="similarity">
    <text evidence="5">Belongs to the eIF-3 subunit M family.</text>
</comment>
<proteinExistence type="inferred from homology"/>
<dbReference type="GO" id="GO:0071541">
    <property type="term" value="C:eukaryotic translation initiation factor 3 complex, eIF3m"/>
    <property type="evidence" value="ECO:0007669"/>
    <property type="project" value="UniProtKB-UniRule"/>
</dbReference>
<dbReference type="Pfam" id="PF18005">
    <property type="entry name" value="eIF3m_C_helix"/>
    <property type="match status" value="1"/>
</dbReference>
<organism evidence="7 8">
    <name type="scientific">Thelephora terrestris</name>
    <dbReference type="NCBI Taxonomy" id="56493"/>
    <lineage>
        <taxon>Eukaryota</taxon>
        <taxon>Fungi</taxon>
        <taxon>Dikarya</taxon>
        <taxon>Basidiomycota</taxon>
        <taxon>Agaricomycotina</taxon>
        <taxon>Agaricomycetes</taxon>
        <taxon>Thelephorales</taxon>
        <taxon>Thelephoraceae</taxon>
        <taxon>Thelephora</taxon>
    </lineage>
</organism>
<dbReference type="InterPro" id="IPR040750">
    <property type="entry name" value="eIF3m_C_helix"/>
</dbReference>
<dbReference type="InterPro" id="IPR045237">
    <property type="entry name" value="COPS7/eIF3m"/>
</dbReference>
<keyword evidence="3 5" id="KW-0396">Initiation factor</keyword>
<evidence type="ECO:0000256" key="4">
    <source>
        <dbReference type="ARBA" id="ARBA00022917"/>
    </source>
</evidence>
<dbReference type="PANTHER" id="PTHR15350">
    <property type="entry name" value="COP9 SIGNALOSOME COMPLEX SUBUNIT 7/DENDRITIC CELL PROTEIN GA17"/>
    <property type="match status" value="1"/>
</dbReference>
<dbReference type="HAMAP" id="MF_03012">
    <property type="entry name" value="eIF3m"/>
    <property type="match status" value="1"/>
</dbReference>
<evidence type="ECO:0000256" key="1">
    <source>
        <dbReference type="ARBA" id="ARBA00008482"/>
    </source>
</evidence>
<evidence type="ECO:0000256" key="5">
    <source>
        <dbReference type="HAMAP-Rule" id="MF_03012"/>
    </source>
</evidence>
<evidence type="ECO:0000259" key="6">
    <source>
        <dbReference type="PROSITE" id="PS50250"/>
    </source>
</evidence>
<dbReference type="PANTHER" id="PTHR15350:SF2">
    <property type="entry name" value="EUKARYOTIC TRANSLATION INITIATION FACTOR 3 SUBUNIT M"/>
    <property type="match status" value="1"/>
</dbReference>
<reference evidence="7" key="2">
    <citation type="submission" date="2020-11" db="EMBL/GenBank/DDBJ databases">
        <authorList>
            <consortium name="DOE Joint Genome Institute"/>
            <person name="Kuo A."/>
            <person name="Miyauchi S."/>
            <person name="Kiss E."/>
            <person name="Drula E."/>
            <person name="Kohler A."/>
            <person name="Sanchez-Garcia M."/>
            <person name="Andreopoulos B."/>
            <person name="Barry K.W."/>
            <person name="Bonito G."/>
            <person name="Buee M."/>
            <person name="Carver A."/>
            <person name="Chen C."/>
            <person name="Cichocki N."/>
            <person name="Clum A."/>
            <person name="Culley D."/>
            <person name="Crous P.W."/>
            <person name="Fauchery L."/>
            <person name="Girlanda M."/>
            <person name="Hayes R."/>
            <person name="Keri Z."/>
            <person name="Labutti K."/>
            <person name="Lipzen A."/>
            <person name="Lombard V."/>
            <person name="Magnuson J."/>
            <person name="Maillard F."/>
            <person name="Morin E."/>
            <person name="Murat C."/>
            <person name="Nolan M."/>
            <person name="Ohm R."/>
            <person name="Pangilinan J."/>
            <person name="Pereira M."/>
            <person name="Perotto S."/>
            <person name="Peter M."/>
            <person name="Riley R."/>
            <person name="Sitrit Y."/>
            <person name="Stielow B."/>
            <person name="Szollosi G."/>
            <person name="Zifcakova L."/>
            <person name="Stursova M."/>
            <person name="Spatafora J.W."/>
            <person name="Tedersoo L."/>
            <person name="Vaario L.-M."/>
            <person name="Yamada A."/>
            <person name="Yan M."/>
            <person name="Wang P."/>
            <person name="Xu J."/>
            <person name="Bruns T."/>
            <person name="Baldrian P."/>
            <person name="Vilgalys R."/>
            <person name="Henrissat B."/>
            <person name="Grigoriev I.V."/>
            <person name="Hibbett D."/>
            <person name="Nagy L.G."/>
            <person name="Martin F.M."/>
        </authorList>
    </citation>
    <scope>NUCLEOTIDE SEQUENCE</scope>
    <source>
        <strain evidence="7">UH-Tt-Lm1</strain>
    </source>
</reference>
<accession>A0A9P6L3U9</accession>
<keyword evidence="8" id="KW-1185">Reference proteome</keyword>
<dbReference type="Proteomes" id="UP000736335">
    <property type="component" value="Unassembled WGS sequence"/>
</dbReference>